<evidence type="ECO:0000259" key="4">
    <source>
        <dbReference type="Pfam" id="PF13460"/>
    </source>
</evidence>
<dbReference type="InterPro" id="IPR016040">
    <property type="entry name" value="NAD(P)-bd_dom"/>
</dbReference>
<gene>
    <name evidence="5" type="ORF">CLO192961_LOCUS305446</name>
</gene>
<evidence type="ECO:0000256" key="2">
    <source>
        <dbReference type="ARBA" id="ARBA00022857"/>
    </source>
</evidence>
<dbReference type="Proteomes" id="UP000766486">
    <property type="component" value="Unassembled WGS sequence"/>
</dbReference>
<accession>A0ABY6UJN5</accession>
<comment type="similarity">
    <text evidence="1">Belongs to the NmrA-type oxidoreductase family. Isoflavone reductase subfamily.</text>
</comment>
<keyword evidence="6" id="KW-1185">Reference proteome</keyword>
<sequence length="317" mass="34787">MAVIAILGGTGHVGKTVVDTIKDHPSHSGLVVTRQAGLPNSGNITYVQNDFSDAEALANIFDQYNVWAVVSCLSVADEPMYTAQEVAINAAEKSASTTRFIASNWANPSDGPEPVDPWALNQHRARAHLATTSLVWTELATGYLMDFWGIPFLRTHMMEMLPVIDIKNKVAAIPGTGNEVIPFAYSFDVARFVVNVLLDLSPTKWEPITTIVADRLTWNEFLALAEDARGSKFAVSYDSIEDLAGGRLTELPNHVEAYAFFPKAALRGLYIGLELAMAAGRFDIALEKTFNLKYPDFKMISVSKMLESTWKSNRSAP</sequence>
<organism evidence="5 6">
    <name type="scientific">Bionectria ochroleuca</name>
    <name type="common">Gliocladium roseum</name>
    <dbReference type="NCBI Taxonomy" id="29856"/>
    <lineage>
        <taxon>Eukaryota</taxon>
        <taxon>Fungi</taxon>
        <taxon>Dikarya</taxon>
        <taxon>Ascomycota</taxon>
        <taxon>Pezizomycotina</taxon>
        <taxon>Sordariomycetes</taxon>
        <taxon>Hypocreomycetidae</taxon>
        <taxon>Hypocreales</taxon>
        <taxon>Bionectriaceae</taxon>
        <taxon>Clonostachys</taxon>
    </lineage>
</organism>
<evidence type="ECO:0000256" key="3">
    <source>
        <dbReference type="ARBA" id="ARBA00023002"/>
    </source>
</evidence>
<dbReference type="Pfam" id="PF13460">
    <property type="entry name" value="NAD_binding_10"/>
    <property type="match status" value="1"/>
</dbReference>
<proteinExistence type="inferred from homology"/>
<dbReference type="InterPro" id="IPR036291">
    <property type="entry name" value="NAD(P)-bd_dom_sf"/>
</dbReference>
<dbReference type="EMBL" id="CABFNS010000833">
    <property type="protein sequence ID" value="VUC31454.1"/>
    <property type="molecule type" value="Genomic_DNA"/>
</dbReference>
<dbReference type="PANTHER" id="PTHR47706:SF4">
    <property type="entry name" value="NMRA-LIKE DOMAIN-CONTAINING PROTEIN"/>
    <property type="match status" value="1"/>
</dbReference>
<dbReference type="Gene3D" id="3.40.50.720">
    <property type="entry name" value="NAD(P)-binding Rossmann-like Domain"/>
    <property type="match status" value="1"/>
</dbReference>
<dbReference type="InterPro" id="IPR051609">
    <property type="entry name" value="NmrA/Isoflavone_reductase-like"/>
</dbReference>
<evidence type="ECO:0000313" key="5">
    <source>
        <dbReference type="EMBL" id="VUC31454.1"/>
    </source>
</evidence>
<evidence type="ECO:0000256" key="1">
    <source>
        <dbReference type="ARBA" id="ARBA00005725"/>
    </source>
</evidence>
<comment type="caution">
    <text evidence="5">The sequence shown here is derived from an EMBL/GenBank/DDBJ whole genome shotgun (WGS) entry which is preliminary data.</text>
</comment>
<evidence type="ECO:0000313" key="6">
    <source>
        <dbReference type="Proteomes" id="UP000766486"/>
    </source>
</evidence>
<keyword evidence="2" id="KW-0521">NADP</keyword>
<feature type="domain" description="NAD(P)-binding" evidence="4">
    <location>
        <begin position="8"/>
        <end position="146"/>
    </location>
</feature>
<keyword evidence="3" id="KW-0560">Oxidoreductase</keyword>
<protein>
    <recommendedName>
        <fullName evidence="4">NAD(P)-binding domain-containing protein</fullName>
    </recommendedName>
</protein>
<dbReference type="SUPFAM" id="SSF51735">
    <property type="entry name" value="NAD(P)-binding Rossmann-fold domains"/>
    <property type="match status" value="1"/>
</dbReference>
<dbReference type="PANTHER" id="PTHR47706">
    <property type="entry name" value="NMRA-LIKE FAMILY PROTEIN"/>
    <property type="match status" value="1"/>
</dbReference>
<reference evidence="5 6" key="1">
    <citation type="submission" date="2019-06" db="EMBL/GenBank/DDBJ databases">
        <authorList>
            <person name="Broberg M."/>
        </authorList>
    </citation>
    <scope>NUCLEOTIDE SEQUENCE [LARGE SCALE GENOMIC DNA]</scope>
</reference>
<name>A0ABY6UJN5_BIOOC</name>